<organism evidence="2 3">
    <name type="scientific">Lipingzhangella halophila</name>
    <dbReference type="NCBI Taxonomy" id="1783352"/>
    <lineage>
        <taxon>Bacteria</taxon>
        <taxon>Bacillati</taxon>
        <taxon>Actinomycetota</taxon>
        <taxon>Actinomycetes</taxon>
        <taxon>Streptosporangiales</taxon>
        <taxon>Nocardiopsidaceae</taxon>
        <taxon>Lipingzhangella</taxon>
    </lineage>
</organism>
<dbReference type="EMBL" id="JACHJT010000001">
    <property type="protein sequence ID" value="MBB4929883.1"/>
    <property type="molecule type" value="Genomic_DNA"/>
</dbReference>
<dbReference type="Pfam" id="PF02811">
    <property type="entry name" value="PHP"/>
    <property type="match status" value="1"/>
</dbReference>
<dbReference type="Gene3D" id="3.20.20.140">
    <property type="entry name" value="Metal-dependent hydrolases"/>
    <property type="match status" value="1"/>
</dbReference>
<dbReference type="InterPro" id="IPR016195">
    <property type="entry name" value="Pol/histidinol_Pase-like"/>
</dbReference>
<dbReference type="SMART" id="SM00481">
    <property type="entry name" value="POLIIIAc"/>
    <property type="match status" value="1"/>
</dbReference>
<dbReference type="GO" id="GO:0004534">
    <property type="term" value="F:5'-3' RNA exonuclease activity"/>
    <property type="evidence" value="ECO:0007669"/>
    <property type="project" value="TreeGrafter"/>
</dbReference>
<dbReference type="PANTHER" id="PTHR42924:SF3">
    <property type="entry name" value="POLYMERASE_HISTIDINOL PHOSPHATASE N-TERMINAL DOMAIN-CONTAINING PROTEIN"/>
    <property type="match status" value="1"/>
</dbReference>
<dbReference type="InterPro" id="IPR004013">
    <property type="entry name" value="PHP_dom"/>
</dbReference>
<dbReference type="AlphaFoldDB" id="A0A7W7RDA6"/>
<comment type="caution">
    <text evidence="2">The sequence shown here is derived from an EMBL/GenBank/DDBJ whole genome shotgun (WGS) entry which is preliminary data.</text>
</comment>
<dbReference type="InterPro" id="IPR052018">
    <property type="entry name" value="PHP_domain"/>
</dbReference>
<dbReference type="Proteomes" id="UP000523007">
    <property type="component" value="Unassembled WGS sequence"/>
</dbReference>
<protein>
    <recommendedName>
        <fullName evidence="1">Polymerase/histidinol phosphatase N-terminal domain-containing protein</fullName>
    </recommendedName>
</protein>
<accession>A0A7W7RDA6</accession>
<feature type="domain" description="Polymerase/histidinol phosphatase N-terminal" evidence="1">
    <location>
        <begin position="3"/>
        <end position="67"/>
    </location>
</feature>
<evidence type="ECO:0000313" key="3">
    <source>
        <dbReference type="Proteomes" id="UP000523007"/>
    </source>
</evidence>
<evidence type="ECO:0000313" key="2">
    <source>
        <dbReference type="EMBL" id="MBB4929883.1"/>
    </source>
</evidence>
<dbReference type="Gene3D" id="1.10.150.650">
    <property type="match status" value="1"/>
</dbReference>
<dbReference type="SUPFAM" id="SSF89550">
    <property type="entry name" value="PHP domain-like"/>
    <property type="match status" value="1"/>
</dbReference>
<name>A0A7W7RDA6_9ACTN</name>
<dbReference type="GO" id="GO:0035312">
    <property type="term" value="F:5'-3' DNA exonuclease activity"/>
    <property type="evidence" value="ECO:0007669"/>
    <property type="project" value="TreeGrafter"/>
</dbReference>
<proteinExistence type="predicted"/>
<gene>
    <name evidence="2" type="ORF">F4561_000703</name>
</gene>
<keyword evidence="3" id="KW-1185">Reference proteome</keyword>
<reference evidence="2 3" key="1">
    <citation type="submission" date="2020-08" db="EMBL/GenBank/DDBJ databases">
        <title>Sequencing the genomes of 1000 actinobacteria strains.</title>
        <authorList>
            <person name="Klenk H.-P."/>
        </authorList>
    </citation>
    <scope>NUCLEOTIDE SEQUENCE [LARGE SCALE GENOMIC DNA]</scope>
    <source>
        <strain evidence="2 3">DSM 102030</strain>
    </source>
</reference>
<dbReference type="RefSeq" id="WP_184574705.1">
    <property type="nucleotide sequence ID" value="NZ_JACHJT010000001.1"/>
</dbReference>
<dbReference type="PANTHER" id="PTHR42924">
    <property type="entry name" value="EXONUCLEASE"/>
    <property type="match status" value="1"/>
</dbReference>
<dbReference type="CDD" id="cd07438">
    <property type="entry name" value="PHP_HisPPase_AMP"/>
    <property type="match status" value="1"/>
</dbReference>
<dbReference type="InterPro" id="IPR003141">
    <property type="entry name" value="Pol/His_phosphatase_N"/>
</dbReference>
<evidence type="ECO:0000259" key="1">
    <source>
        <dbReference type="SMART" id="SM00481"/>
    </source>
</evidence>
<sequence>MRIDLHAHSSVSDGTETPERVIDNAVAAGLDTLALTDHDTVGGVAAAAAHAPAGFVLVPGMELSCAYEGTSVHLLAYLFDAGHAGLAEELRWIRADRVTRAERMVRCLRDAGIGVTWERVSEIAHGTRGSGNASDGGDDDDVVGRPHIARAIVEAGGAHDVQDAFDRWIGSGRPAYVARYAPDPVRAVRLVRAAGGVCALAHPARGEGSATGPVPDPLVERMVGAGLGGIEADHPSHDDTEREYWRARAADLGVVVTGSSDDHGALTGHRLGCRTTAPEAFATLVAPATGATPITGGMRPDQATGLTGHG</sequence>